<dbReference type="Proteomes" id="UP001431783">
    <property type="component" value="Unassembled WGS sequence"/>
</dbReference>
<name>A0AAW1U4V0_9CUCU</name>
<reference evidence="2 3" key="1">
    <citation type="submission" date="2023-03" db="EMBL/GenBank/DDBJ databases">
        <title>Genome insight into feeding habits of ladybird beetles.</title>
        <authorList>
            <person name="Li H.-S."/>
            <person name="Huang Y.-H."/>
            <person name="Pang H."/>
        </authorList>
    </citation>
    <scope>NUCLEOTIDE SEQUENCE [LARGE SCALE GENOMIC DNA]</scope>
    <source>
        <strain evidence="2">SYSU_2023b</strain>
        <tissue evidence="2">Whole body</tissue>
    </source>
</reference>
<dbReference type="EMBL" id="JARQZJ010000033">
    <property type="protein sequence ID" value="KAK9875282.1"/>
    <property type="molecule type" value="Genomic_DNA"/>
</dbReference>
<evidence type="ECO:0000313" key="3">
    <source>
        <dbReference type="Proteomes" id="UP001431783"/>
    </source>
</evidence>
<evidence type="ECO:0000313" key="2">
    <source>
        <dbReference type="EMBL" id="KAK9875282.1"/>
    </source>
</evidence>
<gene>
    <name evidence="2" type="ORF">WA026_007673</name>
</gene>
<proteinExistence type="predicted"/>
<feature type="region of interest" description="Disordered" evidence="1">
    <location>
        <begin position="25"/>
        <end position="44"/>
    </location>
</feature>
<organism evidence="2 3">
    <name type="scientific">Henosepilachna vigintioctopunctata</name>
    <dbReference type="NCBI Taxonomy" id="420089"/>
    <lineage>
        <taxon>Eukaryota</taxon>
        <taxon>Metazoa</taxon>
        <taxon>Ecdysozoa</taxon>
        <taxon>Arthropoda</taxon>
        <taxon>Hexapoda</taxon>
        <taxon>Insecta</taxon>
        <taxon>Pterygota</taxon>
        <taxon>Neoptera</taxon>
        <taxon>Endopterygota</taxon>
        <taxon>Coleoptera</taxon>
        <taxon>Polyphaga</taxon>
        <taxon>Cucujiformia</taxon>
        <taxon>Coccinelloidea</taxon>
        <taxon>Coccinellidae</taxon>
        <taxon>Epilachninae</taxon>
        <taxon>Epilachnini</taxon>
        <taxon>Henosepilachna</taxon>
    </lineage>
</organism>
<accession>A0AAW1U4V0</accession>
<sequence length="104" mass="11583">MQGYNFPNTNSEVTYAELSIARPSSLGTCRNGVSRPNHSKLRDDPTIYAQIEHDRKAQPQKSSKLSPLVSPVCSLFPAAKSTFHQREVITIRTPLMGHQQESCV</sequence>
<evidence type="ECO:0000256" key="1">
    <source>
        <dbReference type="SAM" id="MobiDB-lite"/>
    </source>
</evidence>
<keyword evidence="3" id="KW-1185">Reference proteome</keyword>
<comment type="caution">
    <text evidence="2">The sequence shown here is derived from an EMBL/GenBank/DDBJ whole genome shotgun (WGS) entry which is preliminary data.</text>
</comment>
<dbReference type="AlphaFoldDB" id="A0AAW1U4V0"/>
<protein>
    <submittedName>
        <fullName evidence="2">Uncharacterized protein</fullName>
    </submittedName>
</protein>